<sequence length="138" mass="16123">MGTKDGEYSTKSGFYAAFEEANDAERLEMSGNWNQEIPGSGVNGAIKPKYALRLKLPKESRHFQIRETRQSAVKEKSEVKWSNRWSSRSHRRLSFTTTNYIHTRRNRRTPEELDTIYACISPENDLLEWELPTPERTK</sequence>
<dbReference type="EMBL" id="QGKY02002305">
    <property type="protein sequence ID" value="KAF2530850.1"/>
    <property type="molecule type" value="Genomic_DNA"/>
</dbReference>
<dbReference type="AlphaFoldDB" id="A0A8S9FBZ9"/>
<gene>
    <name evidence="1" type="ORF">F2Q70_00031151</name>
</gene>
<evidence type="ECO:0000313" key="1">
    <source>
        <dbReference type="EMBL" id="KAF2530850.1"/>
    </source>
</evidence>
<proteinExistence type="predicted"/>
<name>A0A8S9FBZ9_BRACR</name>
<protein>
    <submittedName>
        <fullName evidence="1">Uncharacterized protein</fullName>
    </submittedName>
</protein>
<accession>A0A8S9FBZ9</accession>
<organism evidence="1">
    <name type="scientific">Brassica cretica</name>
    <name type="common">Mustard</name>
    <dbReference type="NCBI Taxonomy" id="69181"/>
    <lineage>
        <taxon>Eukaryota</taxon>
        <taxon>Viridiplantae</taxon>
        <taxon>Streptophyta</taxon>
        <taxon>Embryophyta</taxon>
        <taxon>Tracheophyta</taxon>
        <taxon>Spermatophyta</taxon>
        <taxon>Magnoliopsida</taxon>
        <taxon>eudicotyledons</taxon>
        <taxon>Gunneridae</taxon>
        <taxon>Pentapetalae</taxon>
        <taxon>rosids</taxon>
        <taxon>malvids</taxon>
        <taxon>Brassicales</taxon>
        <taxon>Brassicaceae</taxon>
        <taxon>Brassiceae</taxon>
        <taxon>Brassica</taxon>
    </lineage>
</organism>
<reference evidence="1" key="1">
    <citation type="submission" date="2019-12" db="EMBL/GenBank/DDBJ databases">
        <title>Genome sequencing and annotation of Brassica cretica.</title>
        <authorList>
            <person name="Studholme D.J."/>
            <person name="Sarris P.F."/>
        </authorList>
    </citation>
    <scope>NUCLEOTIDE SEQUENCE</scope>
    <source>
        <strain evidence="1">PFS-102/07</strain>
        <tissue evidence="1">Leaf</tissue>
    </source>
</reference>
<comment type="caution">
    <text evidence="1">The sequence shown here is derived from an EMBL/GenBank/DDBJ whole genome shotgun (WGS) entry which is preliminary data.</text>
</comment>